<evidence type="ECO:0000313" key="2">
    <source>
        <dbReference type="Proteomes" id="UP000193484"/>
    </source>
</evidence>
<protein>
    <submittedName>
        <fullName evidence="1">Uncharacterized protein</fullName>
    </submittedName>
</protein>
<accession>A0A1X1R943</accession>
<comment type="caution">
    <text evidence="1">The sequence shown here is derived from an EMBL/GenBank/DDBJ whole genome shotgun (WGS) entry which is preliminary data.</text>
</comment>
<sequence>MKITGLLAALTVAVLATACSSGETGPSVASARDINSTIAAAPTPVALPRVVDAITAAGGTCGTEAARGEQACTLDGISFQFAADGWTRQADARRQACDGGWINDAFQLLTDGVWTIATDHNADLGTINAALSGRGILATTKDYCP</sequence>
<reference evidence="1 2" key="1">
    <citation type="submission" date="2016-01" db="EMBL/GenBank/DDBJ databases">
        <title>The new phylogeny of the genus Mycobacterium.</title>
        <authorList>
            <person name="Tarcisio F."/>
            <person name="Conor M."/>
            <person name="Antonella G."/>
            <person name="Elisabetta G."/>
            <person name="Giulia F.S."/>
            <person name="Sara T."/>
            <person name="Anna F."/>
            <person name="Clotilde B."/>
            <person name="Roberto B."/>
            <person name="Veronica D.S."/>
            <person name="Fabio R."/>
            <person name="Monica P."/>
            <person name="Olivier J."/>
            <person name="Enrico T."/>
            <person name="Nicola S."/>
        </authorList>
    </citation>
    <scope>NUCLEOTIDE SEQUENCE [LARGE SCALE GENOMIC DNA]</scope>
    <source>
        <strain evidence="1 2">DSM 44179</strain>
    </source>
</reference>
<dbReference type="RefSeq" id="WP_085096834.1">
    <property type="nucleotide sequence ID" value="NZ_AP022603.1"/>
</dbReference>
<evidence type="ECO:0000313" key="1">
    <source>
        <dbReference type="EMBL" id="ORV01676.1"/>
    </source>
</evidence>
<proteinExistence type="predicted"/>
<name>A0A1X1R943_MYCFA</name>
<dbReference type="Proteomes" id="UP000193484">
    <property type="component" value="Unassembled WGS sequence"/>
</dbReference>
<keyword evidence="2" id="KW-1185">Reference proteome</keyword>
<gene>
    <name evidence="1" type="ORF">AWC04_12780</name>
</gene>
<dbReference type="OrthoDB" id="9967305at2"/>
<dbReference type="PROSITE" id="PS51257">
    <property type="entry name" value="PROKAR_LIPOPROTEIN"/>
    <property type="match status" value="1"/>
</dbReference>
<dbReference type="EMBL" id="LQOJ01000043">
    <property type="protein sequence ID" value="ORV01676.1"/>
    <property type="molecule type" value="Genomic_DNA"/>
</dbReference>
<dbReference type="AlphaFoldDB" id="A0A1X1R943"/>
<organism evidence="1 2">
    <name type="scientific">Mycolicibacterium fallax</name>
    <name type="common">Mycobacterium fallax</name>
    <dbReference type="NCBI Taxonomy" id="1793"/>
    <lineage>
        <taxon>Bacteria</taxon>
        <taxon>Bacillati</taxon>
        <taxon>Actinomycetota</taxon>
        <taxon>Actinomycetes</taxon>
        <taxon>Mycobacteriales</taxon>
        <taxon>Mycobacteriaceae</taxon>
        <taxon>Mycolicibacterium</taxon>
    </lineage>
</organism>